<dbReference type="Proteomes" id="UP000287156">
    <property type="component" value="Unassembled WGS sequence"/>
</dbReference>
<evidence type="ECO:0000313" key="2">
    <source>
        <dbReference type="Proteomes" id="UP000287156"/>
    </source>
</evidence>
<dbReference type="RefSeq" id="WP_126051497.1">
    <property type="nucleotide sequence ID" value="NZ_QYTV02000006.1"/>
</dbReference>
<dbReference type="OrthoDB" id="2449993at2"/>
<sequence length="183" mass="21423">MINKNLKIKKVIQSTLTAVGMDLEIQEELSGINMSYNFILHYIGYDVIRIKSAIKEVPDAISLEDYIKTFSLHELGHAIDRESLLGSLDRTIEIYKMKQKHSIEEKYHDMSLLSMLIEEHQMNIAFEETAWRNAEKLNRKYGLVDWLTFNFLRNMGLNTYIETYEKDLLLLDDLMNRESGQIA</sequence>
<reference evidence="1" key="1">
    <citation type="submission" date="2018-12" db="EMBL/GenBank/DDBJ databases">
        <authorList>
            <person name="Sun L."/>
            <person name="Chen Z."/>
        </authorList>
    </citation>
    <scope>NUCLEOTIDE SEQUENCE [LARGE SCALE GENOMIC DNA]</scope>
    <source>
        <strain evidence="1">3-2-2</strain>
    </source>
</reference>
<comment type="caution">
    <text evidence="1">The sequence shown here is derived from an EMBL/GenBank/DDBJ whole genome shotgun (WGS) entry which is preliminary data.</text>
</comment>
<dbReference type="AlphaFoldDB" id="A0A429XXB2"/>
<protein>
    <submittedName>
        <fullName evidence="1">Integrase</fullName>
    </submittedName>
</protein>
<gene>
    <name evidence="1" type="ORF">D4T97_014665</name>
</gene>
<organism evidence="1 2">
    <name type="scientific">Siminovitchia acidinfaciens</name>
    <dbReference type="NCBI Taxonomy" id="2321395"/>
    <lineage>
        <taxon>Bacteria</taxon>
        <taxon>Bacillati</taxon>
        <taxon>Bacillota</taxon>
        <taxon>Bacilli</taxon>
        <taxon>Bacillales</taxon>
        <taxon>Bacillaceae</taxon>
        <taxon>Siminovitchia</taxon>
    </lineage>
</organism>
<name>A0A429XXB2_9BACI</name>
<proteinExistence type="predicted"/>
<accession>A0A429XXB2</accession>
<evidence type="ECO:0000313" key="1">
    <source>
        <dbReference type="EMBL" id="RST73115.1"/>
    </source>
</evidence>
<keyword evidence="2" id="KW-1185">Reference proteome</keyword>
<dbReference type="EMBL" id="QYTV02000006">
    <property type="protein sequence ID" value="RST73115.1"/>
    <property type="molecule type" value="Genomic_DNA"/>
</dbReference>